<organism evidence="2 3">
    <name type="scientific">Mycena chlorophos</name>
    <name type="common">Agaric fungus</name>
    <name type="synonym">Agaricus chlorophos</name>
    <dbReference type="NCBI Taxonomy" id="658473"/>
    <lineage>
        <taxon>Eukaryota</taxon>
        <taxon>Fungi</taxon>
        <taxon>Dikarya</taxon>
        <taxon>Basidiomycota</taxon>
        <taxon>Agaricomycotina</taxon>
        <taxon>Agaricomycetes</taxon>
        <taxon>Agaricomycetidae</taxon>
        <taxon>Agaricales</taxon>
        <taxon>Marasmiineae</taxon>
        <taxon>Mycenaceae</taxon>
        <taxon>Mycena</taxon>
    </lineage>
</organism>
<evidence type="ECO:0000256" key="1">
    <source>
        <dbReference type="SAM" id="MobiDB-lite"/>
    </source>
</evidence>
<dbReference type="Proteomes" id="UP000815677">
    <property type="component" value="Unassembled WGS sequence"/>
</dbReference>
<evidence type="ECO:0000313" key="2">
    <source>
        <dbReference type="EMBL" id="GAT54967.1"/>
    </source>
</evidence>
<dbReference type="EMBL" id="DF848820">
    <property type="protein sequence ID" value="GAT54967.1"/>
    <property type="molecule type" value="Genomic_DNA"/>
</dbReference>
<name>A0ABQ0LWM6_MYCCL</name>
<evidence type="ECO:0000313" key="3">
    <source>
        <dbReference type="Proteomes" id="UP000815677"/>
    </source>
</evidence>
<proteinExistence type="predicted"/>
<keyword evidence="3" id="KW-1185">Reference proteome</keyword>
<feature type="compositionally biased region" description="Basic residues" evidence="1">
    <location>
        <begin position="81"/>
        <end position="95"/>
    </location>
</feature>
<gene>
    <name evidence="2" type="ORF">MCHLO_11784</name>
</gene>
<sequence>MSDRDAEDMAPSQTPAPDDNVDSDTAVGARKPRRKRLVSDVDTLADEAQDSSTSSSPPASKRRKPNAPIHGAGPHPTWTVIKHRGRAEGRRHSRSRSPTPVLDFSPGATPMVPALAAGAGSATNAQSEDSEQIELRGNSHRAVVLPGNSDKTPLQSIGSSTAESSDLLIGEKTETTAWATRLEDFIASAKKSLSQKRLSVIGPAGGAARRSRSPTPLEAWDLEPAPSAAADPGTSSGLSMTGDPQPASARPRRRHRLPVGSAHGSAAESSHSYIR</sequence>
<protein>
    <submittedName>
        <fullName evidence="2">Uncharacterized protein</fullName>
    </submittedName>
</protein>
<feature type="region of interest" description="Disordered" evidence="1">
    <location>
        <begin position="1"/>
        <end position="165"/>
    </location>
</feature>
<feature type="region of interest" description="Disordered" evidence="1">
    <location>
        <begin position="191"/>
        <end position="275"/>
    </location>
</feature>
<reference evidence="2" key="1">
    <citation type="submission" date="2014-09" db="EMBL/GenBank/DDBJ databases">
        <title>Genome sequence of the luminous mushroom Mycena chlorophos for searching fungal bioluminescence genes.</title>
        <authorList>
            <person name="Tanaka Y."/>
            <person name="Kasuga D."/>
            <person name="Oba Y."/>
            <person name="Hase S."/>
            <person name="Sato K."/>
            <person name="Oba Y."/>
            <person name="Sakakibara Y."/>
        </authorList>
    </citation>
    <scope>NUCLEOTIDE SEQUENCE</scope>
</reference>
<feature type="compositionally biased region" description="Polar residues" evidence="1">
    <location>
        <begin position="149"/>
        <end position="164"/>
    </location>
</feature>
<feature type="compositionally biased region" description="Low complexity" evidence="1">
    <location>
        <begin position="114"/>
        <end position="125"/>
    </location>
</feature>
<feature type="compositionally biased region" description="Low complexity" evidence="1">
    <location>
        <begin position="260"/>
        <end position="275"/>
    </location>
</feature>
<accession>A0ABQ0LWM6</accession>